<name>A0AA35TDG4_GEOBA</name>
<proteinExistence type="inferred from homology"/>
<dbReference type="Pfam" id="PF13561">
    <property type="entry name" value="adh_short_C2"/>
    <property type="match status" value="1"/>
</dbReference>
<evidence type="ECO:0000256" key="2">
    <source>
        <dbReference type="ARBA" id="ARBA00006484"/>
    </source>
</evidence>
<dbReference type="GO" id="GO:0016616">
    <property type="term" value="F:oxidoreductase activity, acting on the CH-OH group of donors, NAD or NADP as acceptor"/>
    <property type="evidence" value="ECO:0007669"/>
    <property type="project" value="TreeGrafter"/>
</dbReference>
<sequence length="345" mass="37089">MLWRSPFVIRRLLQRESGVVKRNIAVHIPWLLVTGSVLLYAWRLRRKQVSCHASVQTKAEARSDGRKENEGKRRFLQKVVVITGAAGDIGNATASAFAREGASIVLVDLPQTLPQLKDQRKELQASGAYKTVVLCADMTREDEVQSMVAKTVERLGPINCFFNNAGIQGELAPIHHQNSKLAQSVIQVNVIGAFFGLKHVSGAMAESGGGVIVNTASLAGLLGPRYMAAYAASKHAVIGMTKSAAKDLAPHGVRVCAVAPGILEGRMWLTQVEGRARCALLAKTGEDRKPTESELRAMEEVMVAGTPLGRLGRLSEVAQAVLFLCSEDASYLTGTVLTVDGGRLP</sequence>
<dbReference type="PRINTS" id="PR00081">
    <property type="entry name" value="GDHRDH"/>
</dbReference>
<keyword evidence="3" id="KW-0560">Oxidoreductase</keyword>
<comment type="pathway">
    <text evidence="1">Lipid metabolism; fatty acid biosynthesis.</text>
</comment>
<dbReference type="Proteomes" id="UP001174909">
    <property type="component" value="Unassembled WGS sequence"/>
</dbReference>
<dbReference type="PRINTS" id="PR00080">
    <property type="entry name" value="SDRFAMILY"/>
</dbReference>
<dbReference type="PANTHER" id="PTHR42760">
    <property type="entry name" value="SHORT-CHAIN DEHYDROGENASES/REDUCTASES FAMILY MEMBER"/>
    <property type="match status" value="1"/>
</dbReference>
<dbReference type="CDD" id="cd05233">
    <property type="entry name" value="SDR_c"/>
    <property type="match status" value="1"/>
</dbReference>
<keyword evidence="6" id="KW-1185">Reference proteome</keyword>
<dbReference type="Gene3D" id="3.40.50.720">
    <property type="entry name" value="NAD(P)-binding Rossmann-like Domain"/>
    <property type="match status" value="1"/>
</dbReference>
<evidence type="ECO:0000256" key="3">
    <source>
        <dbReference type="ARBA" id="ARBA00023002"/>
    </source>
</evidence>
<accession>A0AA35TDG4</accession>
<organism evidence="5 6">
    <name type="scientific">Geodia barretti</name>
    <name type="common">Barrett's horny sponge</name>
    <dbReference type="NCBI Taxonomy" id="519541"/>
    <lineage>
        <taxon>Eukaryota</taxon>
        <taxon>Metazoa</taxon>
        <taxon>Porifera</taxon>
        <taxon>Demospongiae</taxon>
        <taxon>Heteroscleromorpha</taxon>
        <taxon>Tetractinellida</taxon>
        <taxon>Astrophorina</taxon>
        <taxon>Geodiidae</taxon>
        <taxon>Geodia</taxon>
    </lineage>
</organism>
<gene>
    <name evidence="5" type="ORF">GBAR_LOCUS25376</name>
</gene>
<dbReference type="SUPFAM" id="SSF51735">
    <property type="entry name" value="NAD(P)-binding Rossmann-fold domains"/>
    <property type="match status" value="1"/>
</dbReference>
<evidence type="ECO:0000313" key="5">
    <source>
        <dbReference type="EMBL" id="CAI8045902.1"/>
    </source>
</evidence>
<dbReference type="AlphaFoldDB" id="A0AA35TDG4"/>
<dbReference type="PROSITE" id="PS00061">
    <property type="entry name" value="ADH_SHORT"/>
    <property type="match status" value="1"/>
</dbReference>
<dbReference type="InterPro" id="IPR020904">
    <property type="entry name" value="Sc_DH/Rdtase_CS"/>
</dbReference>
<protein>
    <submittedName>
        <fullName evidence="5">Levodione reductase</fullName>
    </submittedName>
</protein>
<dbReference type="InterPro" id="IPR036291">
    <property type="entry name" value="NAD(P)-bd_dom_sf"/>
</dbReference>
<evidence type="ECO:0000256" key="4">
    <source>
        <dbReference type="RuleBase" id="RU000363"/>
    </source>
</evidence>
<comment type="caution">
    <text evidence="5">The sequence shown here is derived from an EMBL/GenBank/DDBJ whole genome shotgun (WGS) entry which is preliminary data.</text>
</comment>
<comment type="similarity">
    <text evidence="2 4">Belongs to the short-chain dehydrogenases/reductases (SDR) family.</text>
</comment>
<dbReference type="EMBL" id="CASHTH010003510">
    <property type="protein sequence ID" value="CAI8045902.1"/>
    <property type="molecule type" value="Genomic_DNA"/>
</dbReference>
<evidence type="ECO:0000313" key="6">
    <source>
        <dbReference type="Proteomes" id="UP001174909"/>
    </source>
</evidence>
<dbReference type="Pfam" id="PF00106">
    <property type="entry name" value="adh_short"/>
    <property type="match status" value="1"/>
</dbReference>
<dbReference type="FunFam" id="3.40.50.720:FF:000084">
    <property type="entry name" value="Short-chain dehydrogenase reductase"/>
    <property type="match status" value="1"/>
</dbReference>
<dbReference type="InterPro" id="IPR002347">
    <property type="entry name" value="SDR_fam"/>
</dbReference>
<evidence type="ECO:0000256" key="1">
    <source>
        <dbReference type="ARBA" id="ARBA00005194"/>
    </source>
</evidence>
<reference evidence="5" key="1">
    <citation type="submission" date="2023-03" db="EMBL/GenBank/DDBJ databases">
        <authorList>
            <person name="Steffen K."/>
            <person name="Cardenas P."/>
        </authorList>
    </citation>
    <scope>NUCLEOTIDE SEQUENCE</scope>
</reference>